<keyword evidence="2" id="KW-1185">Reference proteome</keyword>
<protein>
    <submittedName>
        <fullName evidence="1">N-dimethylarginine dimethylaminohydrolase</fullName>
    </submittedName>
</protein>
<dbReference type="Gene3D" id="3.75.10.10">
    <property type="entry name" value="L-arginine/glycine Amidinotransferase, Chain A"/>
    <property type="match status" value="1"/>
</dbReference>
<evidence type="ECO:0000313" key="1">
    <source>
        <dbReference type="EMBL" id="MDR6592934.1"/>
    </source>
</evidence>
<comment type="caution">
    <text evidence="1">The sequence shown here is derived from an EMBL/GenBank/DDBJ whole genome shotgun (WGS) entry which is preliminary data.</text>
</comment>
<dbReference type="SUPFAM" id="SSF55909">
    <property type="entry name" value="Pentein"/>
    <property type="match status" value="1"/>
</dbReference>
<reference evidence="1 2" key="1">
    <citation type="submission" date="2023-07" db="EMBL/GenBank/DDBJ databases">
        <title>Sequencing the genomes of 1000 actinobacteria strains.</title>
        <authorList>
            <person name="Klenk H.-P."/>
        </authorList>
    </citation>
    <scope>NUCLEOTIDE SEQUENCE [LARGE SCALE GENOMIC DNA]</scope>
    <source>
        <strain evidence="1 2">DSM 43749</strain>
    </source>
</reference>
<dbReference type="Proteomes" id="UP001268819">
    <property type="component" value="Unassembled WGS sequence"/>
</dbReference>
<dbReference type="EMBL" id="JAVDSG010000001">
    <property type="protein sequence ID" value="MDR6592934.1"/>
    <property type="molecule type" value="Genomic_DNA"/>
</dbReference>
<sequence length="277" mass="31039">MPQQTDARVARPRRFLMCRPSHFDVTYSINPWMRPDKPTDNGIAVLQWERLRNLYLGLGHQVELIDPLPGLPDMVFAANGATVVDGRVLSARFRHPERGPEGPAYLEWFRARGYATREAEFVNEGEGDYLVVGRRLLAGTGFRTDRRSHAEAADHLGREVVPLELVDPRFYHLDTALAVLDDDEIMYYPEAFSARSRAVLGELYPDALLATDHDAEVFGLNAVSDGKHVLLAQEADHLIRELVHRGFTPIGVDLSELLKSGGSAKCCTLELRGEPRK</sequence>
<name>A0ABU1PSQ7_9PSEU</name>
<gene>
    <name evidence="1" type="ORF">J2S66_001318</name>
</gene>
<proteinExistence type="predicted"/>
<dbReference type="Pfam" id="PF19420">
    <property type="entry name" value="DDAH_eukar"/>
    <property type="match status" value="1"/>
</dbReference>
<dbReference type="RefSeq" id="WP_344960252.1">
    <property type="nucleotide sequence ID" value="NZ_BAAAXB010000001.1"/>
</dbReference>
<organism evidence="1 2">
    <name type="scientific">Saccharothrix longispora</name>
    <dbReference type="NCBI Taxonomy" id="33920"/>
    <lineage>
        <taxon>Bacteria</taxon>
        <taxon>Bacillati</taxon>
        <taxon>Actinomycetota</taxon>
        <taxon>Actinomycetes</taxon>
        <taxon>Pseudonocardiales</taxon>
        <taxon>Pseudonocardiaceae</taxon>
        <taxon>Saccharothrix</taxon>
    </lineage>
</organism>
<dbReference type="NCBIfam" id="NF045659">
    <property type="entry name" value="DiMArgaseDdahMtb"/>
    <property type="match status" value="1"/>
</dbReference>
<evidence type="ECO:0000313" key="2">
    <source>
        <dbReference type="Proteomes" id="UP001268819"/>
    </source>
</evidence>
<accession>A0ABU1PSQ7</accession>